<proteinExistence type="predicted"/>
<evidence type="ECO:0000313" key="1">
    <source>
        <dbReference type="EMBL" id="MBA4644555.1"/>
    </source>
</evidence>
<name>A0A7C8ZLA2_OPUST</name>
<dbReference type="AlphaFoldDB" id="A0A7C8ZLA2"/>
<dbReference type="EMBL" id="GISG01138745">
    <property type="protein sequence ID" value="MBA4644555.1"/>
    <property type="molecule type" value="Transcribed_RNA"/>
</dbReference>
<reference evidence="1" key="2">
    <citation type="submission" date="2020-07" db="EMBL/GenBank/DDBJ databases">
        <authorList>
            <person name="Vera ALvarez R."/>
            <person name="Arias-Moreno D.M."/>
            <person name="Jimenez-Jacinto V."/>
            <person name="Jimenez-Bremont J.F."/>
            <person name="Swaminathan K."/>
            <person name="Moose S.P."/>
            <person name="Guerrero-Gonzalez M.L."/>
            <person name="Marino-Ramirez L."/>
            <person name="Landsman D."/>
            <person name="Rodriguez-Kessler M."/>
            <person name="Delgado-Sanchez P."/>
        </authorList>
    </citation>
    <scope>NUCLEOTIDE SEQUENCE</scope>
    <source>
        <tissue evidence="1">Cladode</tissue>
    </source>
</reference>
<reference evidence="1" key="1">
    <citation type="journal article" date="2013" name="J. Plant Res.">
        <title>Effect of fungi and light on seed germination of three Opuntia species from semiarid lands of central Mexico.</title>
        <authorList>
            <person name="Delgado-Sanchez P."/>
            <person name="Jimenez-Bremont J.F."/>
            <person name="Guerrero-Gonzalez Mde L."/>
            <person name="Flores J."/>
        </authorList>
    </citation>
    <scope>NUCLEOTIDE SEQUENCE</scope>
    <source>
        <tissue evidence="1">Cladode</tissue>
    </source>
</reference>
<sequence length="160" mass="18634">MLNLNMLWLLLRHKLHSHPLVHRPLSQQVHQPMIIGLVSIMFLKLRCLKHLQVQIHLNLPLHSCQFHHQPRHLDQLLVMLPHGPQHLQMASFPHQLVVISYLLPYQHLLGLLHKWHPSHLELLVVCLQHLLPMVVQGIGLVCNISHSSPMLLLVRLVLRN</sequence>
<protein>
    <submittedName>
        <fullName evidence="1">Uncharacterized protein</fullName>
    </submittedName>
</protein>
<accession>A0A7C8ZLA2</accession>
<organism evidence="1">
    <name type="scientific">Opuntia streptacantha</name>
    <name type="common">Prickly pear cactus</name>
    <name type="synonym">Opuntia cardona</name>
    <dbReference type="NCBI Taxonomy" id="393608"/>
    <lineage>
        <taxon>Eukaryota</taxon>
        <taxon>Viridiplantae</taxon>
        <taxon>Streptophyta</taxon>
        <taxon>Embryophyta</taxon>
        <taxon>Tracheophyta</taxon>
        <taxon>Spermatophyta</taxon>
        <taxon>Magnoliopsida</taxon>
        <taxon>eudicotyledons</taxon>
        <taxon>Gunneridae</taxon>
        <taxon>Pentapetalae</taxon>
        <taxon>Caryophyllales</taxon>
        <taxon>Cactineae</taxon>
        <taxon>Cactaceae</taxon>
        <taxon>Opuntioideae</taxon>
        <taxon>Opuntia</taxon>
    </lineage>
</organism>